<sequence length="281" mass="32343">MRSETNTLGVKTLIKKFFKKLWSWVIIWLWFILSIWIFIIVYAAGRSVMTPVWTWSWLTASSWNQMIDNLNSLNSRVWWTNWLASYYTTWNVGIGTNAPGYPLDVVWNIYASNGVIAGNTLWTNDSIRKFGTWVPLNFRRADGTIEMIIDSAWKVWIWTSTPTDTLTVNGWITSTTGWSTITPNTWWTTSNAGCRRIGSFLQIKWHVNYTSGNIIPSWSTVIWTLPVECRPSVGIYIPSTCWSNTNIVSACLGYIDTNGVTYIYTSSSIYYFSFAWTFPAN</sequence>
<reference evidence="2" key="1">
    <citation type="journal article" date="2012" name="Science">
        <title>Fermentation, hydrogen, and sulfur metabolism in multiple uncultivated bacterial phyla.</title>
        <authorList>
            <person name="Wrighton K.C."/>
            <person name="Thomas B.C."/>
            <person name="Sharon I."/>
            <person name="Miller C.S."/>
            <person name="Castelle C.J."/>
            <person name="VerBerkmoes N.C."/>
            <person name="Wilkins M.J."/>
            <person name="Hettich R.L."/>
            <person name="Lipton M.S."/>
            <person name="Williams K.H."/>
            <person name="Long P.E."/>
            <person name="Banfield J.F."/>
        </authorList>
    </citation>
    <scope>NUCLEOTIDE SEQUENCE [LARGE SCALE GENOMIC DNA]</scope>
</reference>
<protein>
    <submittedName>
        <fullName evidence="2">Uncharacterized protein</fullName>
    </submittedName>
</protein>
<accession>K2BB47</accession>
<name>K2BB47_9BACT</name>
<proteinExistence type="predicted"/>
<feature type="transmembrane region" description="Helical" evidence="1">
    <location>
        <begin position="21"/>
        <end position="44"/>
    </location>
</feature>
<comment type="caution">
    <text evidence="2">The sequence shown here is derived from an EMBL/GenBank/DDBJ whole genome shotgun (WGS) entry which is preliminary data.</text>
</comment>
<dbReference type="AlphaFoldDB" id="K2BB47"/>
<evidence type="ECO:0000256" key="1">
    <source>
        <dbReference type="SAM" id="Phobius"/>
    </source>
</evidence>
<organism evidence="2">
    <name type="scientific">uncultured bacterium</name>
    <name type="common">gcode 4</name>
    <dbReference type="NCBI Taxonomy" id="1234023"/>
    <lineage>
        <taxon>Bacteria</taxon>
        <taxon>environmental samples</taxon>
    </lineage>
</organism>
<keyword evidence="1" id="KW-1133">Transmembrane helix</keyword>
<keyword evidence="1" id="KW-0472">Membrane</keyword>
<gene>
    <name evidence="2" type="ORF">ACD_49C00070G0007</name>
</gene>
<evidence type="ECO:0000313" key="2">
    <source>
        <dbReference type="EMBL" id="EKD65983.1"/>
    </source>
</evidence>
<dbReference type="EMBL" id="AMFJ01021656">
    <property type="protein sequence ID" value="EKD65983.1"/>
    <property type="molecule type" value="Genomic_DNA"/>
</dbReference>
<keyword evidence="1" id="KW-0812">Transmembrane</keyword>